<gene>
    <name evidence="5" type="ORF">LOTGIDRAFT_239001</name>
</gene>
<dbReference type="PANTHER" id="PTHR36191">
    <property type="entry name" value="ENDO/EXONUCLEASE/PHOSPHATASE DOMAIN-CONTAINING PROTEIN-RELATED"/>
    <property type="match status" value="1"/>
</dbReference>
<organism evidence="5 6">
    <name type="scientific">Lottia gigantea</name>
    <name type="common">Giant owl limpet</name>
    <dbReference type="NCBI Taxonomy" id="225164"/>
    <lineage>
        <taxon>Eukaryota</taxon>
        <taxon>Metazoa</taxon>
        <taxon>Spiralia</taxon>
        <taxon>Lophotrochozoa</taxon>
        <taxon>Mollusca</taxon>
        <taxon>Gastropoda</taxon>
        <taxon>Patellogastropoda</taxon>
        <taxon>Lottioidea</taxon>
        <taxon>Lottiidae</taxon>
        <taxon>Lottia</taxon>
    </lineage>
</organism>
<feature type="chain" id="PRO_5004716339" description="UMOD/GP2/OIT3-like D8C domain-containing protein" evidence="3">
    <location>
        <begin position="19"/>
        <end position="207"/>
    </location>
</feature>
<keyword evidence="6" id="KW-1185">Reference proteome</keyword>
<name>V4AUH8_LOTGI</name>
<dbReference type="RefSeq" id="XP_009050701.1">
    <property type="nucleotide sequence ID" value="XM_009052453.1"/>
</dbReference>
<dbReference type="HOGENOM" id="CLU_1327703_0_0_1"/>
<reference evidence="5 6" key="1">
    <citation type="journal article" date="2013" name="Nature">
        <title>Insights into bilaterian evolution from three spiralian genomes.</title>
        <authorList>
            <person name="Simakov O."/>
            <person name="Marletaz F."/>
            <person name="Cho S.J."/>
            <person name="Edsinger-Gonzales E."/>
            <person name="Havlak P."/>
            <person name="Hellsten U."/>
            <person name="Kuo D.H."/>
            <person name="Larsson T."/>
            <person name="Lv J."/>
            <person name="Arendt D."/>
            <person name="Savage R."/>
            <person name="Osoegawa K."/>
            <person name="de Jong P."/>
            <person name="Grimwood J."/>
            <person name="Chapman J.A."/>
            <person name="Shapiro H."/>
            <person name="Aerts A."/>
            <person name="Otillar R.P."/>
            <person name="Terry A.Y."/>
            <person name="Boore J.L."/>
            <person name="Grigoriev I.V."/>
            <person name="Lindberg D.R."/>
            <person name="Seaver E.C."/>
            <person name="Weisblat D.A."/>
            <person name="Putnam N.H."/>
            <person name="Rokhsar D.S."/>
        </authorList>
    </citation>
    <scope>NUCLEOTIDE SEQUENCE [LARGE SCALE GENOMIC DNA]</scope>
</reference>
<dbReference type="InterPro" id="IPR057774">
    <property type="entry name" value="D8C_UMOD/GP2/OIT3-like"/>
</dbReference>
<sequence>MEAVKTIMLMIISAGVQATALLQDDPCNNYKMLYDDGGRSIKCDLYYSESHDRFIDEGWRRVQLQPTGEDLNMPTQCVPHGYCGSHSNVWLNGSHPTVEDGKVDKMGGLSTHPTVEDGIVDRIGCLSTHPTVEDGIVNRMGCLSMFSSCCKAKYPIKIKNCSDYNVYNLKRTFGSDERYCFGEAVCFYAAVERILHFFQKLRNTNED</sequence>
<evidence type="ECO:0000313" key="6">
    <source>
        <dbReference type="Proteomes" id="UP000030746"/>
    </source>
</evidence>
<feature type="signal peptide" evidence="3">
    <location>
        <begin position="1"/>
        <end position="18"/>
    </location>
</feature>
<dbReference type="Proteomes" id="UP000030746">
    <property type="component" value="Unassembled WGS sequence"/>
</dbReference>
<dbReference type="OrthoDB" id="2015116at2759"/>
<evidence type="ECO:0000256" key="2">
    <source>
        <dbReference type="ARBA" id="ARBA00023157"/>
    </source>
</evidence>
<accession>V4AUH8</accession>
<evidence type="ECO:0000259" key="4">
    <source>
        <dbReference type="Pfam" id="PF23283"/>
    </source>
</evidence>
<dbReference type="AlphaFoldDB" id="V4AUH8"/>
<dbReference type="KEGG" id="lgi:LOTGIDRAFT_239001"/>
<dbReference type="CTD" id="20250922"/>
<evidence type="ECO:0000256" key="3">
    <source>
        <dbReference type="SAM" id="SignalP"/>
    </source>
</evidence>
<evidence type="ECO:0000256" key="1">
    <source>
        <dbReference type="ARBA" id="ARBA00022729"/>
    </source>
</evidence>
<feature type="domain" description="UMOD/GP2/OIT3-like D8C" evidence="4">
    <location>
        <begin position="67"/>
        <end position="105"/>
    </location>
</feature>
<dbReference type="GeneID" id="20250922"/>
<proteinExistence type="predicted"/>
<dbReference type="OMA" id="RIPETHI"/>
<protein>
    <recommendedName>
        <fullName evidence="4">UMOD/GP2/OIT3-like D8C domain-containing protein</fullName>
    </recommendedName>
</protein>
<dbReference type="PANTHER" id="PTHR36191:SF4">
    <property type="entry name" value="VWFD DOMAIN-CONTAINING PROTEIN"/>
    <property type="match status" value="1"/>
</dbReference>
<dbReference type="STRING" id="225164.V4AUH8"/>
<dbReference type="Pfam" id="PF23283">
    <property type="entry name" value="D8C_UMOD"/>
    <property type="match status" value="1"/>
</dbReference>
<dbReference type="EMBL" id="KB201236">
    <property type="protein sequence ID" value="ESO98590.1"/>
    <property type="molecule type" value="Genomic_DNA"/>
</dbReference>
<keyword evidence="2" id="KW-1015">Disulfide bond</keyword>
<keyword evidence="1 3" id="KW-0732">Signal</keyword>
<evidence type="ECO:0000313" key="5">
    <source>
        <dbReference type="EMBL" id="ESO98590.1"/>
    </source>
</evidence>